<dbReference type="AlphaFoldDB" id="A0A0E9WD04"/>
<organism evidence="1">
    <name type="scientific">Anguilla anguilla</name>
    <name type="common">European freshwater eel</name>
    <name type="synonym">Muraena anguilla</name>
    <dbReference type="NCBI Taxonomy" id="7936"/>
    <lineage>
        <taxon>Eukaryota</taxon>
        <taxon>Metazoa</taxon>
        <taxon>Chordata</taxon>
        <taxon>Craniata</taxon>
        <taxon>Vertebrata</taxon>
        <taxon>Euteleostomi</taxon>
        <taxon>Actinopterygii</taxon>
        <taxon>Neopterygii</taxon>
        <taxon>Teleostei</taxon>
        <taxon>Anguilliformes</taxon>
        <taxon>Anguillidae</taxon>
        <taxon>Anguilla</taxon>
    </lineage>
</organism>
<proteinExistence type="predicted"/>
<accession>A0A0E9WD04</accession>
<sequence>MCALHYIQVLISAFCTIVPPLPSKEKQ</sequence>
<reference evidence="1" key="2">
    <citation type="journal article" date="2015" name="Fish Shellfish Immunol.">
        <title>Early steps in the European eel (Anguilla anguilla)-Vibrio vulnificus interaction in the gills: Role of the RtxA13 toxin.</title>
        <authorList>
            <person name="Callol A."/>
            <person name="Pajuelo D."/>
            <person name="Ebbesson L."/>
            <person name="Teles M."/>
            <person name="MacKenzie S."/>
            <person name="Amaro C."/>
        </authorList>
    </citation>
    <scope>NUCLEOTIDE SEQUENCE</scope>
</reference>
<dbReference type="EMBL" id="GBXM01020371">
    <property type="protein sequence ID" value="JAH88206.1"/>
    <property type="molecule type" value="Transcribed_RNA"/>
</dbReference>
<name>A0A0E9WD04_ANGAN</name>
<reference evidence="1" key="1">
    <citation type="submission" date="2014-11" db="EMBL/GenBank/DDBJ databases">
        <authorList>
            <person name="Amaro Gonzalez C."/>
        </authorList>
    </citation>
    <scope>NUCLEOTIDE SEQUENCE</scope>
</reference>
<evidence type="ECO:0000313" key="1">
    <source>
        <dbReference type="EMBL" id="JAH88206.1"/>
    </source>
</evidence>
<protein>
    <submittedName>
        <fullName evidence="1">Uncharacterized protein</fullName>
    </submittedName>
</protein>